<evidence type="ECO:0000256" key="2">
    <source>
        <dbReference type="ARBA" id="ARBA00022857"/>
    </source>
</evidence>
<dbReference type="InterPro" id="IPR036291">
    <property type="entry name" value="NAD(P)-bd_dom_sf"/>
</dbReference>
<dbReference type="Proteomes" id="UP000465266">
    <property type="component" value="Unassembled WGS sequence"/>
</dbReference>
<sequence>MASTPIKRVLAVCASGNVGRSTVKVLLEEDFQVSGLTRESSKATLPAVVKHVKSDYSEASLLEAFKGQDAVVSTISSITPGDAMTLRNLLSMPPLQRE</sequence>
<comment type="caution">
    <text evidence="5">The sequence shown here is derived from an EMBL/GenBank/DDBJ whole genome shotgun (WGS) entry which is preliminary data.</text>
</comment>
<dbReference type="PANTHER" id="PTHR47706">
    <property type="entry name" value="NMRA-LIKE FAMILY PROTEIN"/>
    <property type="match status" value="1"/>
</dbReference>
<dbReference type="EMBL" id="BLKG01000014">
    <property type="protein sequence ID" value="GFF77453.1"/>
    <property type="molecule type" value="Genomic_DNA"/>
</dbReference>
<feature type="domain" description="NAD(P)-binding" evidence="4">
    <location>
        <begin position="14"/>
        <end position="78"/>
    </location>
</feature>
<comment type="similarity">
    <text evidence="1">Belongs to the NmrA-type oxidoreductase family. Isoflavone reductase subfamily.</text>
</comment>
<dbReference type="SUPFAM" id="SSF51735">
    <property type="entry name" value="NAD(P)-binding Rossmann-fold domains"/>
    <property type="match status" value="1"/>
</dbReference>
<name>A0ABQ1AAF7_9EURO</name>
<evidence type="ECO:0000256" key="1">
    <source>
        <dbReference type="ARBA" id="ARBA00005725"/>
    </source>
</evidence>
<organism evidence="5 6">
    <name type="scientific">Aspergillus udagawae</name>
    <dbReference type="NCBI Taxonomy" id="91492"/>
    <lineage>
        <taxon>Eukaryota</taxon>
        <taxon>Fungi</taxon>
        <taxon>Dikarya</taxon>
        <taxon>Ascomycota</taxon>
        <taxon>Pezizomycotina</taxon>
        <taxon>Eurotiomycetes</taxon>
        <taxon>Eurotiomycetidae</taxon>
        <taxon>Eurotiales</taxon>
        <taxon>Aspergillaceae</taxon>
        <taxon>Aspergillus</taxon>
        <taxon>Aspergillus subgen. Fumigati</taxon>
    </lineage>
</organism>
<keyword evidence="3" id="KW-0560">Oxidoreductase</keyword>
<dbReference type="InterPro" id="IPR016040">
    <property type="entry name" value="NAD(P)-bd_dom"/>
</dbReference>
<reference evidence="5 6" key="1">
    <citation type="submission" date="2020-01" db="EMBL/GenBank/DDBJ databases">
        <title>Draft genome sequence of Aspergillus udagawae IFM 53868.</title>
        <authorList>
            <person name="Takahashi H."/>
            <person name="Yaguchi T."/>
        </authorList>
    </citation>
    <scope>NUCLEOTIDE SEQUENCE [LARGE SCALE GENOMIC DNA]</scope>
    <source>
        <strain evidence="5 6">IFM 53868</strain>
    </source>
</reference>
<dbReference type="Gene3D" id="3.40.50.720">
    <property type="entry name" value="NAD(P)-binding Rossmann-like Domain"/>
    <property type="match status" value="1"/>
</dbReference>
<gene>
    <name evidence="5" type="ORF">IFM53868_02091</name>
</gene>
<keyword evidence="6" id="KW-1185">Reference proteome</keyword>
<dbReference type="PANTHER" id="PTHR47706:SF9">
    <property type="entry name" value="NMRA-LIKE DOMAIN-CONTAINING PROTEIN-RELATED"/>
    <property type="match status" value="1"/>
</dbReference>
<keyword evidence="2" id="KW-0521">NADP</keyword>
<proteinExistence type="inferred from homology"/>
<evidence type="ECO:0000256" key="3">
    <source>
        <dbReference type="ARBA" id="ARBA00023002"/>
    </source>
</evidence>
<dbReference type="InterPro" id="IPR051609">
    <property type="entry name" value="NmrA/Isoflavone_reductase-like"/>
</dbReference>
<accession>A0ABQ1AAF7</accession>
<protein>
    <recommendedName>
        <fullName evidence="4">NAD(P)-binding domain-containing protein</fullName>
    </recommendedName>
</protein>
<evidence type="ECO:0000313" key="5">
    <source>
        <dbReference type="EMBL" id="GFF77453.1"/>
    </source>
</evidence>
<evidence type="ECO:0000313" key="6">
    <source>
        <dbReference type="Proteomes" id="UP000465266"/>
    </source>
</evidence>
<dbReference type="Pfam" id="PF13460">
    <property type="entry name" value="NAD_binding_10"/>
    <property type="match status" value="1"/>
</dbReference>
<evidence type="ECO:0000259" key="4">
    <source>
        <dbReference type="Pfam" id="PF13460"/>
    </source>
</evidence>